<gene>
    <name evidence="8" type="ORF">JD292_08210</name>
</gene>
<dbReference type="InterPro" id="IPR013783">
    <property type="entry name" value="Ig-like_fold"/>
</dbReference>
<sequence length="491" mass="49457">MNHFTTRRHRAAAALGVTALALGSLGLLATPAFAVPGDGGTGSITVHKLEQPAGAVGPNDGTEITNLGGARPLVAGFTSCAIENFDLSVASNWDRLRNITVTPGAAGAPPVVAEAATALTLTDCLPERMTDATNGTTAFADLPADRAYVVWESTQAANAISAAQPTLITVPYPGADAAGTWNYNPHIYPKNVVVGSGATKNGQIIGDKVTFDVNVPINPLAAGETFTEFRITDRLSSALTHTGGSVRLLAPGGAEVPLVAADYTLTAPTGASGSEVVLSLTATGLAKLDANVGGTLILTITADAIATGSTANEAALTINGKTTEGGEGPSVIAPENFFASAHILKMAQNRGAQNTVPLAGAEFSIYPTDSAATDCAATPAAGSVAAFERQTSAANGNTPNIVLAQGKYCVYETLTPAGYKGLNGGMLFDVTGENATLQVLNTQIGADQGDLPSLPLTGSAGSVALLVAGGALIVLGTTVVLVRRRAARAAE</sequence>
<dbReference type="NCBIfam" id="NF033902">
    <property type="entry name" value="iso_D2_wall_anc"/>
    <property type="match status" value="1"/>
</dbReference>
<keyword evidence="3 6" id="KW-0732">Signal</keyword>
<dbReference type="Proteomes" id="UP000618733">
    <property type="component" value="Unassembled WGS sequence"/>
</dbReference>
<keyword evidence="9" id="KW-1185">Reference proteome</keyword>
<keyword evidence="1" id="KW-0134">Cell wall</keyword>
<dbReference type="Gene3D" id="2.60.40.740">
    <property type="match status" value="1"/>
</dbReference>
<dbReference type="Pfam" id="PF00746">
    <property type="entry name" value="Gram_pos_anchor"/>
    <property type="match status" value="1"/>
</dbReference>
<protein>
    <submittedName>
        <fullName evidence="8">SpaH/EbpB family LPXTG-anchored major pilin</fullName>
    </submittedName>
</protein>
<evidence type="ECO:0000256" key="3">
    <source>
        <dbReference type="ARBA" id="ARBA00022729"/>
    </source>
</evidence>
<dbReference type="NCBIfam" id="TIGR04226">
    <property type="entry name" value="RrgB_K2N_iso_D2"/>
    <property type="match status" value="1"/>
</dbReference>
<keyword evidence="5" id="KW-1133">Transmembrane helix</keyword>
<keyword evidence="5" id="KW-0812">Transmembrane</keyword>
<comment type="caution">
    <text evidence="8">The sequence shown here is derived from an EMBL/GenBank/DDBJ whole genome shotgun (WGS) entry which is preliminary data.</text>
</comment>
<evidence type="ECO:0000256" key="5">
    <source>
        <dbReference type="SAM" id="Phobius"/>
    </source>
</evidence>
<dbReference type="InterPro" id="IPR032364">
    <property type="entry name" value="GramPos_pilinD1_N"/>
</dbReference>
<dbReference type="InterPro" id="IPR041033">
    <property type="entry name" value="SpaA_PFL_dom_1"/>
</dbReference>
<dbReference type="InterPro" id="IPR019931">
    <property type="entry name" value="LPXTG_anchor"/>
</dbReference>
<evidence type="ECO:0000313" key="9">
    <source>
        <dbReference type="Proteomes" id="UP000618733"/>
    </source>
</evidence>
<keyword evidence="4" id="KW-0572">Peptidoglycan-anchor</keyword>
<dbReference type="InterPro" id="IPR048052">
    <property type="entry name" value="FM1-like"/>
</dbReference>
<feature type="signal peptide" evidence="6">
    <location>
        <begin position="1"/>
        <end position="34"/>
    </location>
</feature>
<name>A0A934QDX6_9MICO</name>
<dbReference type="InterPro" id="IPR026466">
    <property type="entry name" value="Fim_isopep_form_D2_dom"/>
</dbReference>
<reference evidence="8" key="1">
    <citation type="submission" date="2020-12" db="EMBL/GenBank/DDBJ databases">
        <title>Leucobacter sp. CAS2, isolated from Chromium sludge.</title>
        <authorList>
            <person name="Xu Z."/>
        </authorList>
    </citation>
    <scope>NUCLEOTIDE SEQUENCE</scope>
    <source>
        <strain evidence="8">CSA2</strain>
    </source>
</reference>
<dbReference type="Gene3D" id="2.60.40.10">
    <property type="entry name" value="Immunoglobulins"/>
    <property type="match status" value="2"/>
</dbReference>
<dbReference type="Pfam" id="PF17802">
    <property type="entry name" value="SpaA"/>
    <property type="match status" value="1"/>
</dbReference>
<dbReference type="RefSeq" id="WP_200132268.1">
    <property type="nucleotide sequence ID" value="NZ_JAEHOI010000007.1"/>
</dbReference>
<evidence type="ECO:0000256" key="6">
    <source>
        <dbReference type="SAM" id="SignalP"/>
    </source>
</evidence>
<dbReference type="NCBIfam" id="TIGR01167">
    <property type="entry name" value="LPXTG_anchor"/>
    <property type="match status" value="1"/>
</dbReference>
<dbReference type="GO" id="GO:0005975">
    <property type="term" value="P:carbohydrate metabolic process"/>
    <property type="evidence" value="ECO:0007669"/>
    <property type="project" value="UniProtKB-ARBA"/>
</dbReference>
<dbReference type="PROSITE" id="PS50847">
    <property type="entry name" value="GRAM_POS_ANCHORING"/>
    <property type="match status" value="1"/>
</dbReference>
<proteinExistence type="predicted"/>
<dbReference type="EMBL" id="JAEHOI010000007">
    <property type="protein sequence ID" value="MBK0422056.1"/>
    <property type="molecule type" value="Genomic_DNA"/>
</dbReference>
<keyword evidence="2" id="KW-0964">Secreted</keyword>
<evidence type="ECO:0000313" key="8">
    <source>
        <dbReference type="EMBL" id="MBK0422056.1"/>
    </source>
</evidence>
<organism evidence="8 9">
    <name type="scientific">Leucobacter edaphi</name>
    <dbReference type="NCBI Taxonomy" id="2796472"/>
    <lineage>
        <taxon>Bacteria</taxon>
        <taxon>Bacillati</taxon>
        <taxon>Actinomycetota</taxon>
        <taxon>Actinomycetes</taxon>
        <taxon>Micrococcales</taxon>
        <taxon>Microbacteriaceae</taxon>
        <taxon>Leucobacter</taxon>
    </lineage>
</organism>
<feature type="transmembrane region" description="Helical" evidence="5">
    <location>
        <begin position="463"/>
        <end position="482"/>
    </location>
</feature>
<evidence type="ECO:0000256" key="2">
    <source>
        <dbReference type="ARBA" id="ARBA00022525"/>
    </source>
</evidence>
<dbReference type="AlphaFoldDB" id="A0A934QDX6"/>
<accession>A0A934QDX6</accession>
<feature type="chain" id="PRO_5037366917" evidence="6">
    <location>
        <begin position="35"/>
        <end position="491"/>
    </location>
</feature>
<evidence type="ECO:0000256" key="1">
    <source>
        <dbReference type="ARBA" id="ARBA00022512"/>
    </source>
</evidence>
<keyword evidence="5" id="KW-0472">Membrane</keyword>
<feature type="domain" description="Gram-positive cocci surface proteins LPxTG" evidence="7">
    <location>
        <begin position="454"/>
        <end position="491"/>
    </location>
</feature>
<dbReference type="Pfam" id="PF16555">
    <property type="entry name" value="GramPos_pilinD1"/>
    <property type="match status" value="1"/>
</dbReference>
<evidence type="ECO:0000256" key="4">
    <source>
        <dbReference type="ARBA" id="ARBA00023088"/>
    </source>
</evidence>
<evidence type="ECO:0000259" key="7">
    <source>
        <dbReference type="PROSITE" id="PS50847"/>
    </source>
</evidence>